<organism evidence="2">
    <name type="scientific">uncultured Elusimicrobia bacterium</name>
    <dbReference type="NCBI Taxonomy" id="699876"/>
    <lineage>
        <taxon>Bacteria</taxon>
        <taxon>Pseudomonadati</taxon>
        <taxon>Elusimicrobiota</taxon>
        <taxon>Elusimicrobia</taxon>
        <taxon>environmental samples</taxon>
    </lineage>
</organism>
<gene>
    <name evidence="2" type="ORF">Elusimicrob2101_0030</name>
</gene>
<feature type="chain" id="PRO_5024956288" evidence="1">
    <location>
        <begin position="23"/>
        <end position="191"/>
    </location>
</feature>
<keyword evidence="1" id="KW-0732">Signal</keyword>
<sequence>MHKILNILFLGALLCFSLTAFSQKGNPNEVYRKSGKDIPALRPSEQKLAQTKKLYGKTLISSIKKKTKDLQIVDAKGRVNGPDMVKFLQILNEEVKTYPNLSDARRFEHQVSRAAFANACPEEFAKTLNGNRWLGLIAFSSDGFSKTYKMYELTNIFYNLNPSSPENGYITVTYKDKTQQKFDVKGVLVKK</sequence>
<accession>A0A650ELY7</accession>
<proteinExistence type="predicted"/>
<dbReference type="AlphaFoldDB" id="A0A650ELY7"/>
<evidence type="ECO:0000313" key="2">
    <source>
        <dbReference type="EMBL" id="QGT50740.1"/>
    </source>
</evidence>
<dbReference type="EMBL" id="MN577572">
    <property type="protein sequence ID" value="QGT50740.1"/>
    <property type="molecule type" value="Genomic_DNA"/>
</dbReference>
<feature type="signal peptide" evidence="1">
    <location>
        <begin position="1"/>
        <end position="22"/>
    </location>
</feature>
<name>A0A650ELY7_9BACT</name>
<evidence type="ECO:0000256" key="1">
    <source>
        <dbReference type="SAM" id="SignalP"/>
    </source>
</evidence>
<protein>
    <submittedName>
        <fullName evidence="2">Uncharacterized protein</fullName>
    </submittedName>
</protein>
<reference evidence="2" key="1">
    <citation type="journal article" date="2020" name="J. ISSAAS">
        <title>Lactobacilli and other gastrointestinal microbiota of Peromyscus leucopus, reservoir host for agents of Lyme disease and other zoonoses in North America.</title>
        <authorList>
            <person name="Milovic A."/>
            <person name="Bassam K."/>
            <person name="Shao H."/>
            <person name="Chatzistamou I."/>
            <person name="Tufts D.M."/>
            <person name="Diuk-Wasser M."/>
            <person name="Barbour A.G."/>
        </authorList>
    </citation>
    <scope>NUCLEOTIDE SEQUENCE</scope>
    <source>
        <strain evidence="2">LL30</strain>
    </source>
</reference>